<organism evidence="1 2">
    <name type="scientific">Streblomastix strix</name>
    <dbReference type="NCBI Taxonomy" id="222440"/>
    <lineage>
        <taxon>Eukaryota</taxon>
        <taxon>Metamonada</taxon>
        <taxon>Preaxostyla</taxon>
        <taxon>Oxymonadida</taxon>
        <taxon>Streblomastigidae</taxon>
        <taxon>Streblomastix</taxon>
    </lineage>
</organism>
<accession>A0A5J4WT96</accession>
<proteinExistence type="predicted"/>
<evidence type="ECO:0000313" key="1">
    <source>
        <dbReference type="EMBL" id="KAA6397756.1"/>
    </source>
</evidence>
<dbReference type="EMBL" id="SNRW01001109">
    <property type="protein sequence ID" value="KAA6397756.1"/>
    <property type="molecule type" value="Genomic_DNA"/>
</dbReference>
<dbReference type="Proteomes" id="UP000324800">
    <property type="component" value="Unassembled WGS sequence"/>
</dbReference>
<name>A0A5J4WT96_9EUKA</name>
<dbReference type="AlphaFoldDB" id="A0A5J4WT96"/>
<comment type="caution">
    <text evidence="1">The sequence shown here is derived from an EMBL/GenBank/DDBJ whole genome shotgun (WGS) entry which is preliminary data.</text>
</comment>
<reference evidence="1 2" key="1">
    <citation type="submission" date="2019-03" db="EMBL/GenBank/DDBJ databases">
        <title>Single cell metagenomics reveals metabolic interactions within the superorganism composed of flagellate Streblomastix strix and complex community of Bacteroidetes bacteria on its surface.</title>
        <authorList>
            <person name="Treitli S.C."/>
            <person name="Kolisko M."/>
            <person name="Husnik F."/>
            <person name="Keeling P."/>
            <person name="Hampl V."/>
        </authorList>
    </citation>
    <scope>NUCLEOTIDE SEQUENCE [LARGE SCALE GENOMIC DNA]</scope>
    <source>
        <strain evidence="1">ST1C</strain>
    </source>
</reference>
<evidence type="ECO:0000313" key="2">
    <source>
        <dbReference type="Proteomes" id="UP000324800"/>
    </source>
</evidence>
<protein>
    <submittedName>
        <fullName evidence="1">Uncharacterized protein</fullName>
    </submittedName>
</protein>
<sequence length="163" mass="19218">MTSTRCNFDEDIEAGKILSHPTNSCRLMRKIEDITLEGKKYIKYYCVNLTPEVVNKSHIYFMCVETNCTGKICKWDKRVNASITQTELIAKQHHDKCKFVPVLIDNTKRKLTLDDVLLAESEFYCACKVAFYKSKRRFHNYIYIIMEYQRQNANVPPQVLYKK</sequence>
<gene>
    <name evidence="1" type="ORF">EZS28_006715</name>
</gene>